<dbReference type="Gene3D" id="1.10.10.10">
    <property type="entry name" value="Winged helix-like DNA-binding domain superfamily/Winged helix DNA-binding domain"/>
    <property type="match status" value="1"/>
</dbReference>
<sequence>MSTKALSKELWNKVIERHKSGDGYKKISKALNIPWSTVKTIIKKWKVYGTTKTLPRSGRPSKLDDRARRRLIREATKRPMATLQELQAFMAKTGQSVHVTTISQALHKSGLNGRVARRKPLLKNANLESRLKYAKKHSGDSVAMWQKVLWSDETKMELFGLNAKRYVWRKPNTAHHPKNTIPTVKHGGGSIMLWGCFSSAGTGALVRIEGKMNGAKYREVLEENLLPSARKLKLGRKFTFQHDNDPKHTAKATLEWLRNKKVNVLEWPSQSPDLNPIENLWHDLKIAVHQRSPRNLTELEQFCKEEWSNIVKSRCAKLVETYPNRLTAVIAAKGPSAKY</sequence>
<dbReference type="InterPro" id="IPR038717">
    <property type="entry name" value="Tc1-like_DDE_dom"/>
</dbReference>
<gene>
    <name evidence="4" type="primary">Tcb1_91</name>
    <name evidence="4" type="ORF">GTO93_0004803</name>
</gene>
<feature type="domain" description="Tc1-like transposase DDE" evidence="2">
    <location>
        <begin position="148"/>
        <end position="299"/>
    </location>
</feature>
<dbReference type="Proteomes" id="UP001166093">
    <property type="component" value="Unassembled WGS sequence"/>
</dbReference>
<protein>
    <submittedName>
        <fullName evidence="4">TCB1 transposase</fullName>
    </submittedName>
</protein>
<proteinExistence type="predicted"/>
<feature type="domain" description="Transposase Tc1-like" evidence="1">
    <location>
        <begin position="68"/>
        <end position="137"/>
    </location>
</feature>
<dbReference type="EMBL" id="JAAWVQ010016554">
    <property type="protein sequence ID" value="MBN3272110.1"/>
    <property type="molecule type" value="Genomic_DNA"/>
</dbReference>
<dbReference type="InterPro" id="IPR009057">
    <property type="entry name" value="Homeodomain-like_sf"/>
</dbReference>
<dbReference type="PANTHER" id="PTHR23022">
    <property type="entry name" value="TRANSPOSABLE ELEMENT-RELATED"/>
    <property type="match status" value="1"/>
</dbReference>
<name>A0ABS2XD34_POLSP</name>
<dbReference type="InterPro" id="IPR047655">
    <property type="entry name" value="Transpos_IS630-like"/>
</dbReference>
<evidence type="ECO:0000259" key="1">
    <source>
        <dbReference type="Pfam" id="PF01498"/>
    </source>
</evidence>
<feature type="domain" description="Sleeping Beauty transposase HTH" evidence="3">
    <location>
        <begin position="3"/>
        <end position="52"/>
    </location>
</feature>
<comment type="caution">
    <text evidence="4">The sequence shown here is derived from an EMBL/GenBank/DDBJ whole genome shotgun (WGS) entry which is preliminary data.</text>
</comment>
<dbReference type="PANTHER" id="PTHR23022:SF135">
    <property type="entry name" value="SI:DKEY-77F5.3"/>
    <property type="match status" value="1"/>
</dbReference>
<organism evidence="4 5">
    <name type="scientific">Polyodon spathula</name>
    <name type="common">North American paddlefish</name>
    <name type="synonym">Squalus spathula</name>
    <dbReference type="NCBI Taxonomy" id="7913"/>
    <lineage>
        <taxon>Eukaryota</taxon>
        <taxon>Metazoa</taxon>
        <taxon>Chordata</taxon>
        <taxon>Craniata</taxon>
        <taxon>Vertebrata</taxon>
        <taxon>Euteleostomi</taxon>
        <taxon>Actinopterygii</taxon>
        <taxon>Chondrostei</taxon>
        <taxon>Acipenseriformes</taxon>
        <taxon>Polyodontidae</taxon>
        <taxon>Polyodon</taxon>
    </lineage>
</organism>
<dbReference type="Pfam" id="PF01498">
    <property type="entry name" value="HTH_Tnp_Tc3_2"/>
    <property type="match status" value="1"/>
</dbReference>
<dbReference type="NCBIfam" id="NF033545">
    <property type="entry name" value="transpos_IS630"/>
    <property type="match status" value="1"/>
</dbReference>
<keyword evidence="5" id="KW-1185">Reference proteome</keyword>
<evidence type="ECO:0000313" key="4">
    <source>
        <dbReference type="EMBL" id="MBN3272110.1"/>
    </source>
</evidence>
<dbReference type="InterPro" id="IPR036397">
    <property type="entry name" value="RNaseH_sf"/>
</dbReference>
<evidence type="ECO:0000259" key="3">
    <source>
        <dbReference type="Pfam" id="PF25787"/>
    </source>
</evidence>
<dbReference type="InterPro" id="IPR036388">
    <property type="entry name" value="WH-like_DNA-bd_sf"/>
</dbReference>
<accession>A0ABS2XD34</accession>
<evidence type="ECO:0000313" key="5">
    <source>
        <dbReference type="Proteomes" id="UP001166093"/>
    </source>
</evidence>
<dbReference type="Pfam" id="PF13358">
    <property type="entry name" value="DDE_3"/>
    <property type="match status" value="1"/>
</dbReference>
<dbReference type="InterPro" id="IPR057667">
    <property type="entry name" value="HTH_SB"/>
</dbReference>
<feature type="non-terminal residue" evidence="4">
    <location>
        <position position="1"/>
    </location>
</feature>
<reference evidence="4" key="1">
    <citation type="journal article" date="2021" name="Cell">
        <title>Tracing the genetic footprints of vertebrate landing in non-teleost ray-finned fishes.</title>
        <authorList>
            <person name="Bi X."/>
            <person name="Wang K."/>
            <person name="Yang L."/>
            <person name="Pan H."/>
            <person name="Jiang H."/>
            <person name="Wei Q."/>
            <person name="Fang M."/>
            <person name="Yu H."/>
            <person name="Zhu C."/>
            <person name="Cai Y."/>
            <person name="He Y."/>
            <person name="Gan X."/>
            <person name="Zeng H."/>
            <person name="Yu D."/>
            <person name="Zhu Y."/>
            <person name="Jiang H."/>
            <person name="Qiu Q."/>
            <person name="Yang H."/>
            <person name="Zhang Y.E."/>
            <person name="Wang W."/>
            <person name="Zhu M."/>
            <person name="He S."/>
            <person name="Zhang G."/>
        </authorList>
    </citation>
    <scope>NUCLEOTIDE SEQUENCE</scope>
    <source>
        <strain evidence="4">Pddl_001</strain>
    </source>
</reference>
<evidence type="ECO:0000259" key="2">
    <source>
        <dbReference type="Pfam" id="PF13358"/>
    </source>
</evidence>
<dbReference type="SUPFAM" id="SSF46689">
    <property type="entry name" value="Homeodomain-like"/>
    <property type="match status" value="1"/>
</dbReference>
<dbReference type="Gene3D" id="3.30.420.10">
    <property type="entry name" value="Ribonuclease H-like superfamily/Ribonuclease H"/>
    <property type="match status" value="1"/>
</dbReference>
<dbReference type="Pfam" id="PF25787">
    <property type="entry name" value="HTH_SB"/>
    <property type="match status" value="1"/>
</dbReference>
<dbReference type="InterPro" id="IPR052338">
    <property type="entry name" value="Transposase_5"/>
</dbReference>
<feature type="non-terminal residue" evidence="4">
    <location>
        <position position="339"/>
    </location>
</feature>
<dbReference type="InterPro" id="IPR002492">
    <property type="entry name" value="Transposase_Tc1-like"/>
</dbReference>